<protein>
    <submittedName>
        <fullName evidence="2">Uncharacterized protein</fullName>
    </submittedName>
</protein>
<evidence type="ECO:0000256" key="1">
    <source>
        <dbReference type="SAM" id="MobiDB-lite"/>
    </source>
</evidence>
<dbReference type="EMBL" id="JAAAUQ010001558">
    <property type="protein sequence ID" value="KAF9137449.1"/>
    <property type="molecule type" value="Genomic_DNA"/>
</dbReference>
<proteinExistence type="predicted"/>
<feature type="compositionally biased region" description="Basic and acidic residues" evidence="1">
    <location>
        <begin position="27"/>
        <end position="53"/>
    </location>
</feature>
<sequence length="73" mass="8246">GSDEKTKAKLIQLQSWVGCAGHKYLGAEREKEEKEEEKEKHQGQEQELPRYQDEEPVSGATSYPAEKDVLLSA</sequence>
<feature type="region of interest" description="Disordered" evidence="1">
    <location>
        <begin position="27"/>
        <end position="73"/>
    </location>
</feature>
<reference evidence="2" key="1">
    <citation type="journal article" date="2020" name="Fungal Divers.">
        <title>Resolving the Mortierellaceae phylogeny through synthesis of multi-gene phylogenetics and phylogenomics.</title>
        <authorList>
            <person name="Vandepol N."/>
            <person name="Liber J."/>
            <person name="Desiro A."/>
            <person name="Na H."/>
            <person name="Kennedy M."/>
            <person name="Barry K."/>
            <person name="Grigoriev I.V."/>
            <person name="Miller A.N."/>
            <person name="O'Donnell K."/>
            <person name="Stajich J.E."/>
            <person name="Bonito G."/>
        </authorList>
    </citation>
    <scope>NUCLEOTIDE SEQUENCE</scope>
    <source>
        <strain evidence="2">NRRL 6426</strain>
    </source>
</reference>
<evidence type="ECO:0000313" key="3">
    <source>
        <dbReference type="Proteomes" id="UP000748756"/>
    </source>
</evidence>
<accession>A0A9P5RQW5</accession>
<gene>
    <name evidence="2" type="ORF">BG015_002706</name>
</gene>
<dbReference type="Proteomes" id="UP000748756">
    <property type="component" value="Unassembled WGS sequence"/>
</dbReference>
<dbReference type="AlphaFoldDB" id="A0A9P5RQW5"/>
<feature type="non-terminal residue" evidence="2">
    <location>
        <position position="1"/>
    </location>
</feature>
<keyword evidence="3" id="KW-1185">Reference proteome</keyword>
<evidence type="ECO:0000313" key="2">
    <source>
        <dbReference type="EMBL" id="KAF9137449.1"/>
    </source>
</evidence>
<comment type="caution">
    <text evidence="2">The sequence shown here is derived from an EMBL/GenBank/DDBJ whole genome shotgun (WGS) entry which is preliminary data.</text>
</comment>
<organism evidence="2 3">
    <name type="scientific">Linnemannia schmuckeri</name>
    <dbReference type="NCBI Taxonomy" id="64567"/>
    <lineage>
        <taxon>Eukaryota</taxon>
        <taxon>Fungi</taxon>
        <taxon>Fungi incertae sedis</taxon>
        <taxon>Mucoromycota</taxon>
        <taxon>Mortierellomycotina</taxon>
        <taxon>Mortierellomycetes</taxon>
        <taxon>Mortierellales</taxon>
        <taxon>Mortierellaceae</taxon>
        <taxon>Linnemannia</taxon>
    </lineage>
</organism>
<name>A0A9P5RQW5_9FUNG</name>